<protein>
    <submittedName>
        <fullName evidence="3">Uncharacterized protein</fullName>
    </submittedName>
</protein>
<name>A0ABD3R0V9_9STRA</name>
<feature type="compositionally biased region" description="Polar residues" evidence="2">
    <location>
        <begin position="464"/>
        <end position="473"/>
    </location>
</feature>
<evidence type="ECO:0000256" key="2">
    <source>
        <dbReference type="SAM" id="MobiDB-lite"/>
    </source>
</evidence>
<reference evidence="3 4" key="1">
    <citation type="submission" date="2024-10" db="EMBL/GenBank/DDBJ databases">
        <title>Updated reference genomes for cyclostephanoid diatoms.</title>
        <authorList>
            <person name="Roberts W.R."/>
            <person name="Alverson A.J."/>
        </authorList>
    </citation>
    <scope>NUCLEOTIDE SEQUENCE [LARGE SCALE GENOMIC DNA]</scope>
    <source>
        <strain evidence="3 4">AJA228-03</strain>
    </source>
</reference>
<keyword evidence="4" id="KW-1185">Reference proteome</keyword>
<feature type="coiled-coil region" evidence="1">
    <location>
        <begin position="202"/>
        <end position="236"/>
    </location>
</feature>
<evidence type="ECO:0000313" key="4">
    <source>
        <dbReference type="Proteomes" id="UP001530377"/>
    </source>
</evidence>
<feature type="coiled-coil region" evidence="1">
    <location>
        <begin position="422"/>
        <end position="456"/>
    </location>
</feature>
<accession>A0ABD3R0V9</accession>
<feature type="compositionally biased region" description="Basic and acidic residues" evidence="2">
    <location>
        <begin position="570"/>
        <end position="587"/>
    </location>
</feature>
<dbReference type="PANTHER" id="PTHR18950">
    <property type="entry name" value="PROGESTERONE-INDUCED BLOCKING FACTOR 1"/>
    <property type="match status" value="1"/>
</dbReference>
<sequence length="762" mass="86217">MGQSNHEPQKETVSMTEYVECSRAARNIEKQELRPYLKDGERKAKQLLMSNLESKNMDQKYDALEKRSAENDAELQLQQQISRYDSSTVREKELHSQILEYRRRVHLMEIDLERARNESEVFLTRAEKAERDLETRDYALKRSQQSYEKEISRINAELEETKSRCEREIGRLREGCNHDIASLRGHQNEAFTRESKLLCDARDQAVGQTKILQRELSELRSERERKETENLDLVIEFEKQIADVRSDLKVKSFELNTLQACQDRTIAEAAKWKEESIKYKASIELLQQECSKMERRADRLEEAIRLKDEELEVYRHDDLLVDCGVEDAGPISEDSFSAGRRSLVRNSVALARKCRELQSTMKKLREEVCIEREKNTVLSRREEANQRLYQELSVQSNKNASAYIISTVKARDAEILRLSSNSVSLQLNLKKAVEERDELSSKLAKVLERRDQLDEMKAIVKSMRNASMNSVSSRDGDNRAAAGHTGTDEDLENGDEDDLIDHMIHRSYLTLPVEPATALPARPKSAPRGIDPAVPSDEVTKTDVDAAPTVEPAHADPPSERGSIDSAPIDGRDDATSKAMSEPDKLRSSHHCGISFESHAAVVIGPAEKSILQRCLFPRRLRNFDDRSVLSYGECKRYVVVTRDGNVHVYADASDRASLYVIPLAGLVPRREDPDRPHYFSHSISPTIQGGGCGIVAKTKSRRSLDTVLLVEGGVSSGTTVEEDDGDCIIRYQFSFDRDEAGINASGRFVDAVLSSSKGNAR</sequence>
<dbReference type="AlphaFoldDB" id="A0ABD3R0V9"/>
<feature type="coiled-coil region" evidence="1">
    <location>
        <begin position="269"/>
        <end position="317"/>
    </location>
</feature>
<feature type="compositionally biased region" description="Basic and acidic residues" evidence="2">
    <location>
        <begin position="553"/>
        <end position="563"/>
    </location>
</feature>
<evidence type="ECO:0000256" key="1">
    <source>
        <dbReference type="SAM" id="Coils"/>
    </source>
</evidence>
<gene>
    <name evidence="3" type="ORF">ACHAXA_001749</name>
</gene>
<dbReference type="Proteomes" id="UP001530377">
    <property type="component" value="Unassembled WGS sequence"/>
</dbReference>
<feature type="region of interest" description="Disordered" evidence="2">
    <location>
        <begin position="464"/>
        <end position="495"/>
    </location>
</feature>
<comment type="caution">
    <text evidence="3">The sequence shown here is derived from an EMBL/GenBank/DDBJ whole genome shotgun (WGS) entry which is preliminary data.</text>
</comment>
<keyword evidence="1" id="KW-0175">Coiled coil</keyword>
<proteinExistence type="predicted"/>
<dbReference type="PANTHER" id="PTHR18950:SF0">
    <property type="entry name" value="PROGESTERONE IMMUNOMODULATORY BINDING FACTOR 1"/>
    <property type="match status" value="1"/>
</dbReference>
<dbReference type="InterPro" id="IPR026205">
    <property type="entry name" value="PIBF1"/>
</dbReference>
<feature type="region of interest" description="Disordered" evidence="2">
    <location>
        <begin position="515"/>
        <end position="588"/>
    </location>
</feature>
<feature type="coiled-coil region" evidence="1">
    <location>
        <begin position="98"/>
        <end position="175"/>
    </location>
</feature>
<organism evidence="3 4">
    <name type="scientific">Cyclostephanos tholiformis</name>
    <dbReference type="NCBI Taxonomy" id="382380"/>
    <lineage>
        <taxon>Eukaryota</taxon>
        <taxon>Sar</taxon>
        <taxon>Stramenopiles</taxon>
        <taxon>Ochrophyta</taxon>
        <taxon>Bacillariophyta</taxon>
        <taxon>Coscinodiscophyceae</taxon>
        <taxon>Thalassiosirophycidae</taxon>
        <taxon>Stephanodiscales</taxon>
        <taxon>Stephanodiscaceae</taxon>
        <taxon>Cyclostephanos</taxon>
    </lineage>
</organism>
<dbReference type="EMBL" id="JALLPB020000789">
    <property type="protein sequence ID" value="KAL3806530.1"/>
    <property type="molecule type" value="Genomic_DNA"/>
</dbReference>
<evidence type="ECO:0000313" key="3">
    <source>
        <dbReference type="EMBL" id="KAL3806530.1"/>
    </source>
</evidence>